<gene>
    <name evidence="2" type="ORF">THAOC_11562</name>
</gene>
<dbReference type="EMBL" id="AGNL01013174">
    <property type="protein sequence ID" value="EJK67410.1"/>
    <property type="molecule type" value="Genomic_DNA"/>
</dbReference>
<accession>K0SPZ9</accession>
<protein>
    <submittedName>
        <fullName evidence="2">Uncharacterized protein</fullName>
    </submittedName>
</protein>
<proteinExistence type="predicted"/>
<feature type="non-terminal residue" evidence="2">
    <location>
        <position position="1"/>
    </location>
</feature>
<dbReference type="Proteomes" id="UP000266841">
    <property type="component" value="Unassembled WGS sequence"/>
</dbReference>
<feature type="region of interest" description="Disordered" evidence="1">
    <location>
        <begin position="1"/>
        <end position="22"/>
    </location>
</feature>
<sequence>LAVLREAGLTRARRSPDHPLSGRPYCVAYTNGAGRRVVLFGEVAACVSPGPRDDEGEDGTLFLVRYDGDSLAAASALGSSERIGPIQLVNCETAHGGASRSRGCRAGAGPVGRR</sequence>
<feature type="compositionally biased region" description="Low complexity" evidence="1">
    <location>
        <begin position="96"/>
        <end position="108"/>
    </location>
</feature>
<evidence type="ECO:0000313" key="2">
    <source>
        <dbReference type="EMBL" id="EJK67410.1"/>
    </source>
</evidence>
<comment type="caution">
    <text evidence="2">The sequence shown here is derived from an EMBL/GenBank/DDBJ whole genome shotgun (WGS) entry which is preliminary data.</text>
</comment>
<keyword evidence="3" id="KW-1185">Reference proteome</keyword>
<evidence type="ECO:0000256" key="1">
    <source>
        <dbReference type="SAM" id="MobiDB-lite"/>
    </source>
</evidence>
<dbReference type="AlphaFoldDB" id="K0SPZ9"/>
<organism evidence="2 3">
    <name type="scientific">Thalassiosira oceanica</name>
    <name type="common">Marine diatom</name>
    <dbReference type="NCBI Taxonomy" id="159749"/>
    <lineage>
        <taxon>Eukaryota</taxon>
        <taxon>Sar</taxon>
        <taxon>Stramenopiles</taxon>
        <taxon>Ochrophyta</taxon>
        <taxon>Bacillariophyta</taxon>
        <taxon>Coscinodiscophyceae</taxon>
        <taxon>Thalassiosirophycidae</taxon>
        <taxon>Thalassiosirales</taxon>
        <taxon>Thalassiosiraceae</taxon>
        <taxon>Thalassiosira</taxon>
    </lineage>
</organism>
<reference evidence="2 3" key="1">
    <citation type="journal article" date="2012" name="Genome Biol.">
        <title>Genome and low-iron response of an oceanic diatom adapted to chronic iron limitation.</title>
        <authorList>
            <person name="Lommer M."/>
            <person name="Specht M."/>
            <person name="Roy A.S."/>
            <person name="Kraemer L."/>
            <person name="Andreson R."/>
            <person name="Gutowska M.A."/>
            <person name="Wolf J."/>
            <person name="Bergner S.V."/>
            <person name="Schilhabel M.B."/>
            <person name="Klostermeier U.C."/>
            <person name="Beiko R.G."/>
            <person name="Rosenstiel P."/>
            <person name="Hippler M."/>
            <person name="Laroche J."/>
        </authorList>
    </citation>
    <scope>NUCLEOTIDE SEQUENCE [LARGE SCALE GENOMIC DNA]</scope>
    <source>
        <strain evidence="2 3">CCMP1005</strain>
    </source>
</reference>
<evidence type="ECO:0000313" key="3">
    <source>
        <dbReference type="Proteomes" id="UP000266841"/>
    </source>
</evidence>
<name>K0SPZ9_THAOC</name>
<feature type="region of interest" description="Disordered" evidence="1">
    <location>
        <begin position="95"/>
        <end position="114"/>
    </location>
</feature>